<feature type="compositionally biased region" description="Basic and acidic residues" evidence="1">
    <location>
        <begin position="298"/>
        <end position="311"/>
    </location>
</feature>
<feature type="region of interest" description="Disordered" evidence="1">
    <location>
        <begin position="115"/>
        <end position="188"/>
    </location>
</feature>
<proteinExistence type="predicted"/>
<dbReference type="Proteomes" id="UP000515124">
    <property type="component" value="Unplaced"/>
</dbReference>
<dbReference type="CDD" id="cd00303">
    <property type="entry name" value="retropepsin_like"/>
    <property type="match status" value="1"/>
</dbReference>
<dbReference type="KEGG" id="pavi:110760411"/>
<dbReference type="SUPFAM" id="SSF50630">
    <property type="entry name" value="Acid proteases"/>
    <property type="match status" value="1"/>
</dbReference>
<name>A0A6P5SN93_PRUAV</name>
<dbReference type="Gene3D" id="2.40.70.10">
    <property type="entry name" value="Acid Proteases"/>
    <property type="match status" value="1"/>
</dbReference>
<gene>
    <name evidence="3" type="primary">LOC110760411</name>
</gene>
<accession>A0A6P5SN93</accession>
<organism evidence="2 3">
    <name type="scientific">Prunus avium</name>
    <name type="common">Cherry</name>
    <name type="synonym">Cerasus avium</name>
    <dbReference type="NCBI Taxonomy" id="42229"/>
    <lineage>
        <taxon>Eukaryota</taxon>
        <taxon>Viridiplantae</taxon>
        <taxon>Streptophyta</taxon>
        <taxon>Embryophyta</taxon>
        <taxon>Tracheophyta</taxon>
        <taxon>Spermatophyta</taxon>
        <taxon>Magnoliopsida</taxon>
        <taxon>eudicotyledons</taxon>
        <taxon>Gunneridae</taxon>
        <taxon>Pentapetalae</taxon>
        <taxon>rosids</taxon>
        <taxon>fabids</taxon>
        <taxon>Rosales</taxon>
        <taxon>Rosaceae</taxon>
        <taxon>Amygdaloideae</taxon>
        <taxon>Amygdaleae</taxon>
        <taxon>Prunus</taxon>
    </lineage>
</organism>
<protein>
    <submittedName>
        <fullName evidence="3">Uncharacterized protein LOC110760411</fullName>
    </submittedName>
</protein>
<reference evidence="3" key="1">
    <citation type="submission" date="2025-08" db="UniProtKB">
        <authorList>
            <consortium name="RefSeq"/>
        </authorList>
    </citation>
    <scope>IDENTIFICATION</scope>
</reference>
<dbReference type="InterPro" id="IPR021109">
    <property type="entry name" value="Peptidase_aspartic_dom_sf"/>
</dbReference>
<sequence length="624" mass="69693">MPHFYEGLFEADQNNVNAAAGGTIMTKTPTELRAIFDLVAANARQYNSRQRPVRKGESYDVSTLSSMEAQIANVTNMVKKLAPGSSKVCAFCSTIGHDTEDCPLAHEEANAVGSFQRNQWPKNDPFSQTYNPGWRNHPNFRWSDNSNVQQGPTQPSQGPTHPPQGQQHTRPPHGQMHYYNPPQPQSTGKSLEELVASMARNTDSFITETKSYMQRNDTHMQKTDKAIANLETQVGQIATALSQREPGMMPSQPVINPTGREHVQAVTLRTGKVIGEINGSKDLIHNVDDMQVEQVAGPKEKDESNKERDKQAASSSEWIPKHELARRARKEKVSREPTDEEILRAPFPHRLMSSKKIQQAKEILETFRKVQVNIPLLDAIKQIPSYAKFLKDLCTNKRRFQDHETVALTEEASAVLQRKLPPKLKDPGSFTIPCIIGDKLFDKALLDLGASINLMPYSVFEALNLGDLKPTSVSIQLADRSVRYPRGILEDVLVKVNDLILPADFLVLEMEEAPIPGADLPLILGRPFMATADTVINVRQGTLTMTVQGETIKFKVYDAFKLPNDEHECFHIDTLCHIVQNTFNSTHCTDSLEKVLTQNPQVVEIVDNELLEAVKFLDACPAIP</sequence>
<dbReference type="GeneID" id="110760411"/>
<dbReference type="PANTHER" id="PTHR33067:SF9">
    <property type="entry name" value="RNA-DIRECTED DNA POLYMERASE"/>
    <property type="match status" value="1"/>
</dbReference>
<feature type="compositionally biased region" description="Polar residues" evidence="1">
    <location>
        <begin position="115"/>
        <end position="131"/>
    </location>
</feature>
<feature type="compositionally biased region" description="Basic and acidic residues" evidence="1">
    <location>
        <begin position="319"/>
        <end position="340"/>
    </location>
</feature>
<feature type="region of interest" description="Disordered" evidence="1">
    <location>
        <begin position="294"/>
        <end position="340"/>
    </location>
</feature>
<keyword evidence="2" id="KW-1185">Reference proteome</keyword>
<evidence type="ECO:0000313" key="2">
    <source>
        <dbReference type="Proteomes" id="UP000515124"/>
    </source>
</evidence>
<evidence type="ECO:0000256" key="1">
    <source>
        <dbReference type="SAM" id="MobiDB-lite"/>
    </source>
</evidence>
<evidence type="ECO:0000313" key="3">
    <source>
        <dbReference type="RefSeq" id="XP_021818360.1"/>
    </source>
</evidence>
<dbReference type="AlphaFoldDB" id="A0A6P5SN93"/>
<dbReference type="PANTHER" id="PTHR33067">
    <property type="entry name" value="RNA-DIRECTED DNA POLYMERASE-RELATED"/>
    <property type="match status" value="1"/>
</dbReference>
<dbReference type="RefSeq" id="XP_021818360.1">
    <property type="nucleotide sequence ID" value="XM_021962668.1"/>
</dbReference>
<feature type="non-terminal residue" evidence="3">
    <location>
        <position position="624"/>
    </location>
</feature>
<feature type="compositionally biased region" description="Low complexity" evidence="1">
    <location>
        <begin position="149"/>
        <end position="175"/>
    </location>
</feature>